<name>A0A943HH89_9FIRM</name>
<dbReference type="SMART" id="SM00885">
    <property type="entry name" value="D5_N"/>
    <property type="match status" value="1"/>
</dbReference>
<dbReference type="InterPro" id="IPR014818">
    <property type="entry name" value="Phage/plasmid_primase_P4_C"/>
</dbReference>
<dbReference type="Gene3D" id="3.40.50.300">
    <property type="entry name" value="P-loop containing nucleotide triphosphate hydrolases"/>
    <property type="match status" value="1"/>
</dbReference>
<dbReference type="InterPro" id="IPR051620">
    <property type="entry name" value="ORF904-like_C"/>
</dbReference>
<comment type="caution">
    <text evidence="5">The sequence shown here is derived from an EMBL/GenBank/DDBJ whole genome shotgun (WGS) entry which is preliminary data.</text>
</comment>
<evidence type="ECO:0000313" key="6">
    <source>
        <dbReference type="Proteomes" id="UP000759273"/>
    </source>
</evidence>
<dbReference type="AlphaFoldDB" id="A0A943HH89"/>
<dbReference type="PANTHER" id="PTHR35372">
    <property type="entry name" value="ATP BINDING PROTEIN-RELATED"/>
    <property type="match status" value="1"/>
</dbReference>
<dbReference type="PROSITE" id="PS51206">
    <property type="entry name" value="SF3_HELICASE_1"/>
    <property type="match status" value="1"/>
</dbReference>
<evidence type="ECO:0000259" key="4">
    <source>
        <dbReference type="PROSITE" id="PS51206"/>
    </source>
</evidence>
<dbReference type="PANTHER" id="PTHR35372:SF2">
    <property type="entry name" value="SF3 HELICASE DOMAIN-CONTAINING PROTEIN"/>
    <property type="match status" value="1"/>
</dbReference>
<dbReference type="SUPFAM" id="SSF52540">
    <property type="entry name" value="P-loop containing nucleoside triphosphate hydrolases"/>
    <property type="match status" value="1"/>
</dbReference>
<sequence>MNDSGIYTLSDGVTDLLDREHSRIMFALVDLHPEASRDFTWDDIGMATLMQSIYQDEIKYCSQNKSWYIWEKRWKVQNDDGIVSDKLQTLLNLLKIYADEVTTDENEETMSKYKKWLSSIRKYSAMRGILEVFKTMVRLPLYEMDNHPYVINTQNGAYDLRTGERIEDIKPLGITKCANTYPAHFLTKKCTRWYQFIDEITSGDKEKAAFLQRALGYSLLGVNREECAFLIYGPKTRNGKGTLFSAIKEALSEDYADTASSDLICEDKRGRIHDFNAPQPALAKIKSTRIVEMSESEQGIMIASAALKSLTGRDKLVTRGLYENSFTFLPQFTLWLSTNYLPAVTDDTIFRSNRIWVIEFNESFADNPDTNLKELFTAPENQPTVLKWLMDGASDYIKNGLQIPACVRQATQNYRDRFDRINNFIKDCCEVGEDKKVLRGTLYTIYTRWCKRSENKYSPLSSVKFYTEMEIRGFHCTKNHGDYFVKGIDAVSGVESSIPL</sequence>
<proteinExistence type="predicted"/>
<evidence type="ECO:0000256" key="2">
    <source>
        <dbReference type="ARBA" id="ARBA00022801"/>
    </source>
</evidence>
<dbReference type="GO" id="GO:0005524">
    <property type="term" value="F:ATP binding"/>
    <property type="evidence" value="ECO:0007669"/>
    <property type="project" value="UniProtKB-KW"/>
</dbReference>
<protein>
    <recommendedName>
        <fullName evidence="4">SF3 helicase domain-containing protein</fullName>
    </recommendedName>
</protein>
<dbReference type="Pfam" id="PF08706">
    <property type="entry name" value="D5_N"/>
    <property type="match status" value="1"/>
</dbReference>
<keyword evidence="2" id="KW-0378">Hydrolase</keyword>
<dbReference type="InterPro" id="IPR027417">
    <property type="entry name" value="P-loop_NTPase"/>
</dbReference>
<accession>A0A943HH89</accession>
<dbReference type="Proteomes" id="UP000759273">
    <property type="component" value="Unassembled WGS sequence"/>
</dbReference>
<keyword evidence="3" id="KW-0067">ATP-binding</keyword>
<dbReference type="EMBL" id="JAGZGG010000006">
    <property type="protein sequence ID" value="MBS5331728.1"/>
    <property type="molecule type" value="Genomic_DNA"/>
</dbReference>
<reference evidence="5" key="1">
    <citation type="submission" date="2021-02" db="EMBL/GenBank/DDBJ databases">
        <title>Infant gut strain persistence is associated with maternal origin, phylogeny, and functional potential including surface adhesion and iron acquisition.</title>
        <authorList>
            <person name="Lou Y.C."/>
        </authorList>
    </citation>
    <scope>NUCLEOTIDE SEQUENCE</scope>
    <source>
        <strain evidence="5">L3_101_000M1_dasL3_101_000M1_concoct_87</strain>
    </source>
</reference>
<dbReference type="GO" id="GO:0004386">
    <property type="term" value="F:helicase activity"/>
    <property type="evidence" value="ECO:0007669"/>
    <property type="project" value="UniProtKB-KW"/>
</dbReference>
<keyword evidence="1" id="KW-0547">Nucleotide-binding</keyword>
<evidence type="ECO:0000256" key="3">
    <source>
        <dbReference type="ARBA" id="ARBA00022840"/>
    </source>
</evidence>
<feature type="domain" description="SF3 helicase" evidence="4">
    <location>
        <begin position="206"/>
        <end position="373"/>
    </location>
</feature>
<dbReference type="GO" id="GO:0016787">
    <property type="term" value="F:hydrolase activity"/>
    <property type="evidence" value="ECO:0007669"/>
    <property type="project" value="UniProtKB-KW"/>
</dbReference>
<dbReference type="InterPro" id="IPR006500">
    <property type="entry name" value="Helicase_put_C_phage/plasmid"/>
</dbReference>
<gene>
    <name evidence="5" type="ORF">KHY36_04260</name>
</gene>
<evidence type="ECO:0000256" key="1">
    <source>
        <dbReference type="ARBA" id="ARBA00022741"/>
    </source>
</evidence>
<dbReference type="InterPro" id="IPR014015">
    <property type="entry name" value="Helicase_SF3_DNA-vir"/>
</dbReference>
<organism evidence="5 6">
    <name type="scientific">Subdoligranulum variabile</name>
    <dbReference type="NCBI Taxonomy" id="214851"/>
    <lineage>
        <taxon>Bacteria</taxon>
        <taxon>Bacillati</taxon>
        <taxon>Bacillota</taxon>
        <taxon>Clostridia</taxon>
        <taxon>Eubacteriales</taxon>
        <taxon>Oscillospiraceae</taxon>
        <taxon>Subdoligranulum</taxon>
    </lineage>
</organism>
<evidence type="ECO:0000313" key="5">
    <source>
        <dbReference type="EMBL" id="MBS5331728.1"/>
    </source>
</evidence>
<dbReference type="NCBIfam" id="TIGR01613">
    <property type="entry name" value="primase_Cterm"/>
    <property type="match status" value="1"/>
</dbReference>